<accession>A0A1W1UCF4</accession>
<evidence type="ECO:0000313" key="3">
    <source>
        <dbReference type="Proteomes" id="UP000192582"/>
    </source>
</evidence>
<dbReference type="InterPro" id="IPR002575">
    <property type="entry name" value="Aminoglycoside_PTrfase"/>
</dbReference>
<dbReference type="SUPFAM" id="SSF56112">
    <property type="entry name" value="Protein kinase-like (PK-like)"/>
    <property type="match status" value="1"/>
</dbReference>
<dbReference type="STRING" id="695939.SAMN00790413_06674"/>
<feature type="domain" description="Aminoglycoside phosphotransferase" evidence="1">
    <location>
        <begin position="123"/>
        <end position="320"/>
    </location>
</feature>
<dbReference type="OrthoDB" id="56362at2"/>
<organism evidence="2 3">
    <name type="scientific">Deinococcus hopiensis KR-140</name>
    <dbReference type="NCBI Taxonomy" id="695939"/>
    <lineage>
        <taxon>Bacteria</taxon>
        <taxon>Thermotogati</taxon>
        <taxon>Deinococcota</taxon>
        <taxon>Deinococci</taxon>
        <taxon>Deinococcales</taxon>
        <taxon>Deinococcaceae</taxon>
        <taxon>Deinococcus</taxon>
    </lineage>
</organism>
<dbReference type="InterPro" id="IPR011009">
    <property type="entry name" value="Kinase-like_dom_sf"/>
</dbReference>
<dbReference type="RefSeq" id="WP_139806373.1">
    <property type="nucleotide sequence ID" value="NZ_FWWU01000002.1"/>
</dbReference>
<proteinExistence type="predicted"/>
<name>A0A1W1UCF4_9DEIO</name>
<dbReference type="Pfam" id="PF01636">
    <property type="entry name" value="APH"/>
    <property type="match status" value="1"/>
</dbReference>
<dbReference type="GO" id="GO:0016740">
    <property type="term" value="F:transferase activity"/>
    <property type="evidence" value="ECO:0007669"/>
    <property type="project" value="UniProtKB-KW"/>
</dbReference>
<dbReference type="EMBL" id="FWWU01000002">
    <property type="protein sequence ID" value="SMB78474.1"/>
    <property type="molecule type" value="Genomic_DNA"/>
</dbReference>
<dbReference type="AlphaFoldDB" id="A0A1W1UCF4"/>
<sequence>MPQVIIWHPDGRRVLRGAHGWPAVTSEKPGQLKETAERQFNLQLWPLHEGGFTPNREILPQFRALTADPPPGLTWEEADSTSVLHGREWQRPSWPEWATQLLDTALDRVGWKRIGDLSPIHSWDLATVIRAETNAGRVYFKMAETGREASVTALLSQTLPGLVPPLLCTDVEKGVLVSASGGELLDGVGQVEAWEEVAQRLAQFQQKGDPVALAALGCPTYPLAEMAERIDAFLGDLPTLRDWGVEEESLSTLTEARPAVRAAFRNLTALGLPDLPAHRDAHPRNALHGERGGVWFDWSEAASAAHPFMDAGWFLWWTLGKPNLPVSQPYTDLSTRLVSTYLTALGCPDASKLFLKGVSLALLHRAVIYDSRFRHWEGTVHGWRPLYVPYYLRQAVRELIRL</sequence>
<dbReference type="Proteomes" id="UP000192582">
    <property type="component" value="Unassembled WGS sequence"/>
</dbReference>
<keyword evidence="2" id="KW-0808">Transferase</keyword>
<evidence type="ECO:0000313" key="2">
    <source>
        <dbReference type="EMBL" id="SMB78474.1"/>
    </source>
</evidence>
<evidence type="ECO:0000259" key="1">
    <source>
        <dbReference type="Pfam" id="PF01636"/>
    </source>
</evidence>
<gene>
    <name evidence="2" type="ORF">SAMN00790413_06674</name>
</gene>
<reference evidence="2 3" key="1">
    <citation type="submission" date="2017-04" db="EMBL/GenBank/DDBJ databases">
        <authorList>
            <person name="Afonso C.L."/>
            <person name="Miller P.J."/>
            <person name="Scott M.A."/>
            <person name="Spackman E."/>
            <person name="Goraichik I."/>
            <person name="Dimitrov K.M."/>
            <person name="Suarez D.L."/>
            <person name="Swayne D.E."/>
        </authorList>
    </citation>
    <scope>NUCLEOTIDE SEQUENCE [LARGE SCALE GENOMIC DNA]</scope>
    <source>
        <strain evidence="2 3">KR-140</strain>
    </source>
</reference>
<keyword evidence="3" id="KW-1185">Reference proteome</keyword>
<protein>
    <submittedName>
        <fullName evidence="2">Phosphotransferase enzyme family protein</fullName>
    </submittedName>
</protein>